<dbReference type="WBParaSite" id="JU765_v2.g20319.t1">
    <property type="protein sequence ID" value="JU765_v2.g20319.t1"/>
    <property type="gene ID" value="JU765_v2.g20319"/>
</dbReference>
<dbReference type="Proteomes" id="UP000887576">
    <property type="component" value="Unplaced"/>
</dbReference>
<accession>A0AC34QY70</accession>
<proteinExistence type="predicted"/>
<protein>
    <submittedName>
        <fullName evidence="2">Major sperm protein</fullName>
    </submittedName>
</protein>
<organism evidence="1 2">
    <name type="scientific">Panagrolaimus sp. JU765</name>
    <dbReference type="NCBI Taxonomy" id="591449"/>
    <lineage>
        <taxon>Eukaryota</taxon>
        <taxon>Metazoa</taxon>
        <taxon>Ecdysozoa</taxon>
        <taxon>Nematoda</taxon>
        <taxon>Chromadorea</taxon>
        <taxon>Rhabditida</taxon>
        <taxon>Tylenchina</taxon>
        <taxon>Panagrolaimomorpha</taxon>
        <taxon>Panagrolaimoidea</taxon>
        <taxon>Panagrolaimidae</taxon>
        <taxon>Panagrolaimus</taxon>
    </lineage>
</organism>
<name>A0AC34QY70_9BILA</name>
<evidence type="ECO:0000313" key="1">
    <source>
        <dbReference type="Proteomes" id="UP000887576"/>
    </source>
</evidence>
<evidence type="ECO:0000313" key="2">
    <source>
        <dbReference type="WBParaSite" id="JU765_v2.g20319.t1"/>
    </source>
</evidence>
<sequence>MADSEKPSQKPKEAESEGWELSEKKKQPSLRPAGLAGNLESKELISEKEKEGNANYVTVIDKLQVKLEPDLVLLDPIPAKMVTEHVLSNLGDSAIVFRVKVTTPEHFLVRPVTGSIPAKGISIIRIQRLETAPIKSDRFDVEILPMMVQFMPREKWTDPKVPLSEDARNYSFFALNYRPITRHIRFRAPAPWTDFVRRISETSTFKVGKTLQQVCTSNRITVEKESISLNDAMVLLMALENYK</sequence>
<reference evidence="2" key="1">
    <citation type="submission" date="2022-11" db="UniProtKB">
        <authorList>
            <consortium name="WormBaseParasite"/>
        </authorList>
    </citation>
    <scope>IDENTIFICATION</scope>
</reference>